<dbReference type="SUPFAM" id="SSF144083">
    <property type="entry name" value="Magnesium transport protein CorA, transmembrane region"/>
    <property type="match status" value="1"/>
</dbReference>
<dbReference type="EMBL" id="GL385400">
    <property type="protein sequence ID" value="EJT71270.1"/>
    <property type="molecule type" value="Genomic_DNA"/>
</dbReference>
<feature type="region of interest" description="Disordered" evidence="6">
    <location>
        <begin position="200"/>
        <end position="219"/>
    </location>
</feature>
<dbReference type="AlphaFoldDB" id="J3PAK4"/>
<dbReference type="Proteomes" id="UP000006039">
    <property type="component" value="Unassembled WGS sequence"/>
</dbReference>
<evidence type="ECO:0000256" key="7">
    <source>
        <dbReference type="SAM" id="Phobius"/>
    </source>
</evidence>
<dbReference type="STRING" id="644352.J3PAK4"/>
<protein>
    <submittedName>
        <fullName evidence="8 9">Uncharacterized protein</fullName>
    </submittedName>
</protein>
<feature type="region of interest" description="Disordered" evidence="6">
    <location>
        <begin position="1004"/>
        <end position="1068"/>
    </location>
</feature>
<evidence type="ECO:0000256" key="3">
    <source>
        <dbReference type="ARBA" id="ARBA00022989"/>
    </source>
</evidence>
<feature type="region of interest" description="Disordered" evidence="6">
    <location>
        <begin position="645"/>
        <end position="667"/>
    </location>
</feature>
<keyword evidence="2 7" id="KW-0812">Transmembrane</keyword>
<reference evidence="9" key="5">
    <citation type="submission" date="2018-04" db="UniProtKB">
        <authorList>
            <consortium name="EnsemblFungi"/>
        </authorList>
    </citation>
    <scope>IDENTIFICATION</scope>
    <source>
        <strain evidence="9">R3-111a-1</strain>
    </source>
</reference>
<name>J3PAK4_GAET3</name>
<feature type="compositionally biased region" description="Polar residues" evidence="6">
    <location>
        <begin position="369"/>
        <end position="389"/>
    </location>
</feature>
<reference evidence="8" key="2">
    <citation type="submission" date="2010-07" db="EMBL/GenBank/DDBJ databases">
        <authorList>
            <consortium name="The Broad Institute Genome Sequencing Platform"/>
            <consortium name="Broad Institute Genome Sequencing Center for Infectious Disease"/>
            <person name="Ma L.-J."/>
            <person name="Dead R."/>
            <person name="Young S."/>
            <person name="Zeng Q."/>
            <person name="Koehrsen M."/>
            <person name="Alvarado L."/>
            <person name="Berlin A."/>
            <person name="Chapman S.B."/>
            <person name="Chen Z."/>
            <person name="Freedman E."/>
            <person name="Gellesch M."/>
            <person name="Goldberg J."/>
            <person name="Griggs A."/>
            <person name="Gujja S."/>
            <person name="Heilman E.R."/>
            <person name="Heiman D."/>
            <person name="Hepburn T."/>
            <person name="Howarth C."/>
            <person name="Jen D."/>
            <person name="Larson L."/>
            <person name="Mehta T."/>
            <person name="Neiman D."/>
            <person name="Pearson M."/>
            <person name="Roberts A."/>
            <person name="Saif S."/>
            <person name="Shea T."/>
            <person name="Shenoy N."/>
            <person name="Sisk P."/>
            <person name="Stolte C."/>
            <person name="Sykes S."/>
            <person name="Walk T."/>
            <person name="White J."/>
            <person name="Yandava C."/>
            <person name="Haas B."/>
            <person name="Nusbaum C."/>
            <person name="Birren B."/>
        </authorList>
    </citation>
    <scope>NUCLEOTIDE SEQUENCE</scope>
    <source>
        <strain evidence="8">R3-111a-1</strain>
    </source>
</reference>
<feature type="region of interest" description="Disordered" evidence="6">
    <location>
        <begin position="973"/>
        <end position="992"/>
    </location>
</feature>
<feature type="transmembrane region" description="Helical" evidence="7">
    <location>
        <begin position="861"/>
        <end position="881"/>
    </location>
</feature>
<gene>
    <name evidence="9" type="primary">20350987</name>
    <name evidence="8" type="ORF">GGTG_10529</name>
</gene>
<feature type="compositionally biased region" description="Basic and acidic residues" evidence="6">
    <location>
        <begin position="653"/>
        <end position="667"/>
    </location>
</feature>
<dbReference type="eggNOG" id="KOG4177">
    <property type="taxonomic scope" value="Eukaryota"/>
</dbReference>
<dbReference type="GO" id="GO:0046873">
    <property type="term" value="F:metal ion transmembrane transporter activity"/>
    <property type="evidence" value="ECO:0007669"/>
    <property type="project" value="InterPro"/>
</dbReference>
<dbReference type="EnsemblFungi" id="EJT71270">
    <property type="protein sequence ID" value="EJT71270"/>
    <property type="gene ID" value="GGTG_10529"/>
</dbReference>
<dbReference type="OrthoDB" id="341259at2759"/>
<feature type="compositionally biased region" description="Basic and acidic residues" evidence="6">
    <location>
        <begin position="978"/>
        <end position="992"/>
    </location>
</feature>
<dbReference type="RefSeq" id="XP_009226667.1">
    <property type="nucleotide sequence ID" value="XM_009228403.1"/>
</dbReference>
<sequence>MATQSPLHHSRQPPPPTPGENNARGDGEPLLDFGYIDTQYSNQEGKDNPVQYGQQPWRYVDDVSYPGDVANAYLSIRFGRREEFMRNLEEPNRTKVKREIDRINKTLGRFQTYTDKQAMFEELKTAREEWRSEVNATLSERRNDVEKKHTQPGQQPERRDRYRERYRALLGRLESQARCQPGGDAMTPEPIVASGGILGPETPGATETTEAPKTPEPLGPDCGFKARVMYFKQPSGPDGDMWEGFASPHAWYKGGKFPHQKISAQKLLDKDEGNPLTKREDKCLRWFHFPVNNMSWVEKAMARYYGEEDLVCRIKPHSEMSEAERLLCREFWRGQLHGSGEKAPIHARHMRSRFFLIPRKPSTAAAPSAQDTGGNKAPQTSSHATGTSQKTKENIALFIPYLHWEANGRRRQMVQAINNANGIPEAKQKAIERKTLDRVVEKTRPREIRTKLGKYLLRLARAAESIDSEMDEKLLKGNLYNDPPLHARRTLDQYHFPTIEDTSVRDMDQVVFRETWDRRGSYGRSTRVVMVDQLWLWILDDNTIITSFPRRWGRNKPDPSGVHKCLRDRLANSSTINSIYHLALMIIDQCSNVFFDRTKPLDQRPEVIDIFNSAIGNVTDLTSIAYDSFWFNASVSRGEVFTSGLRPASSSDTQRKSKKPDQQRESKKTNLWYLDTSAAGAVMRESKKTSQRYLDINPAGILLREGRDIAEELKIMHRIFSQQWQVVKDFRRYLGQLARCRRGGEKETLRLLFGILGALSREEADGDGGLASSMPHMQSARWDESNADPGPWLETTLQEADMLRESIESRQAEIQDLEDSARRTCLQIESLLSLKQQQASIVEAKAALESASETVKQGRSIMAFTIVTIFFLPLGFFAGFFGMNNQLSTGNEWMTLGEQIKYMFALSAAVITISVLIAFNAWVRAVLICVVRIPLLMLAQWMGFWVFWDSYGAGLEKKASMWVGKLQRERVRKKEARAKKAEEKEAEIREKDAKTMEAAAARAALSAPGREHSNVGNAGLVGRLNGSSTATGGSADVESGRRSEPGSSAAGWFSLRSRGTRGAGWGGK</sequence>
<keyword evidence="10" id="KW-1185">Reference proteome</keyword>
<evidence type="ECO:0000313" key="9">
    <source>
        <dbReference type="EnsemblFungi" id="EJT71270"/>
    </source>
</evidence>
<evidence type="ECO:0000256" key="1">
    <source>
        <dbReference type="ARBA" id="ARBA00004141"/>
    </source>
</evidence>
<dbReference type="PANTHER" id="PTHR47685">
    <property type="entry name" value="MAGNESIUM TRANSPORT PROTEIN CORA"/>
    <property type="match status" value="1"/>
</dbReference>
<feature type="compositionally biased region" description="Low complexity" evidence="6">
    <location>
        <begin position="200"/>
        <end position="212"/>
    </location>
</feature>
<dbReference type="Pfam" id="PF01544">
    <property type="entry name" value="CorA"/>
    <property type="match status" value="1"/>
</dbReference>
<keyword evidence="4 7" id="KW-0472">Membrane</keyword>
<reference evidence="10" key="1">
    <citation type="submission" date="2010-07" db="EMBL/GenBank/DDBJ databases">
        <title>The genome sequence of Gaeumannomyces graminis var. tritici strain R3-111a-1.</title>
        <authorList>
            <consortium name="The Broad Institute Genome Sequencing Platform"/>
            <person name="Ma L.-J."/>
            <person name="Dead R."/>
            <person name="Young S."/>
            <person name="Zeng Q."/>
            <person name="Koehrsen M."/>
            <person name="Alvarado L."/>
            <person name="Berlin A."/>
            <person name="Chapman S.B."/>
            <person name="Chen Z."/>
            <person name="Freedman E."/>
            <person name="Gellesch M."/>
            <person name="Goldberg J."/>
            <person name="Griggs A."/>
            <person name="Gujja S."/>
            <person name="Heilman E.R."/>
            <person name="Heiman D."/>
            <person name="Hepburn T."/>
            <person name="Howarth C."/>
            <person name="Jen D."/>
            <person name="Larson L."/>
            <person name="Mehta T."/>
            <person name="Neiman D."/>
            <person name="Pearson M."/>
            <person name="Roberts A."/>
            <person name="Saif S."/>
            <person name="Shea T."/>
            <person name="Shenoy N."/>
            <person name="Sisk P."/>
            <person name="Stolte C."/>
            <person name="Sykes S."/>
            <person name="Walk T."/>
            <person name="White J."/>
            <person name="Yandava C."/>
            <person name="Haas B."/>
            <person name="Nusbaum C."/>
            <person name="Birren B."/>
        </authorList>
    </citation>
    <scope>NUCLEOTIDE SEQUENCE [LARGE SCALE GENOMIC DNA]</scope>
    <source>
        <strain evidence="10">R3-111a-1</strain>
    </source>
</reference>
<evidence type="ECO:0000313" key="10">
    <source>
        <dbReference type="Proteomes" id="UP000006039"/>
    </source>
</evidence>
<dbReference type="InterPro" id="IPR002523">
    <property type="entry name" value="MgTranspt_CorA/ZnTranspt_ZntB"/>
</dbReference>
<evidence type="ECO:0000256" key="5">
    <source>
        <dbReference type="SAM" id="Coils"/>
    </source>
</evidence>
<dbReference type="GO" id="GO:0016020">
    <property type="term" value="C:membrane"/>
    <property type="evidence" value="ECO:0007669"/>
    <property type="project" value="UniProtKB-SubCell"/>
</dbReference>
<evidence type="ECO:0000256" key="6">
    <source>
        <dbReference type="SAM" id="MobiDB-lite"/>
    </source>
</evidence>
<dbReference type="GeneID" id="20350987"/>
<evidence type="ECO:0000256" key="2">
    <source>
        <dbReference type="ARBA" id="ARBA00022692"/>
    </source>
</evidence>
<dbReference type="Gene3D" id="1.20.58.340">
    <property type="entry name" value="Magnesium transport protein CorA, transmembrane region"/>
    <property type="match status" value="1"/>
</dbReference>
<evidence type="ECO:0000313" key="8">
    <source>
        <dbReference type="EMBL" id="EJT71270.1"/>
    </source>
</evidence>
<reference evidence="9" key="4">
    <citation type="journal article" date="2015" name="G3 (Bethesda)">
        <title>Genome sequences of three phytopathogenic species of the Magnaporthaceae family of fungi.</title>
        <authorList>
            <person name="Okagaki L.H."/>
            <person name="Nunes C.C."/>
            <person name="Sailsbery J."/>
            <person name="Clay B."/>
            <person name="Brown D."/>
            <person name="John T."/>
            <person name="Oh Y."/>
            <person name="Young N."/>
            <person name="Fitzgerald M."/>
            <person name="Haas B.J."/>
            <person name="Zeng Q."/>
            <person name="Young S."/>
            <person name="Adiconis X."/>
            <person name="Fan L."/>
            <person name="Levin J.Z."/>
            <person name="Mitchell T.K."/>
            <person name="Okubara P.A."/>
            <person name="Farman M.L."/>
            <person name="Kohn L.M."/>
            <person name="Birren B."/>
            <person name="Ma L.-J."/>
            <person name="Dean R.A."/>
        </authorList>
    </citation>
    <scope>NUCLEOTIDE SEQUENCE</scope>
    <source>
        <strain evidence="9">R3-111a-1</strain>
    </source>
</reference>
<keyword evidence="5" id="KW-0175">Coiled coil</keyword>
<dbReference type="InterPro" id="IPR050829">
    <property type="entry name" value="CorA_MIT"/>
</dbReference>
<organism evidence="8">
    <name type="scientific">Gaeumannomyces tritici (strain R3-111a-1)</name>
    <name type="common">Wheat and barley take-all root rot fungus</name>
    <name type="synonym">Gaeumannomyces graminis var. tritici</name>
    <dbReference type="NCBI Taxonomy" id="644352"/>
    <lineage>
        <taxon>Eukaryota</taxon>
        <taxon>Fungi</taxon>
        <taxon>Dikarya</taxon>
        <taxon>Ascomycota</taxon>
        <taxon>Pezizomycotina</taxon>
        <taxon>Sordariomycetes</taxon>
        <taxon>Sordariomycetidae</taxon>
        <taxon>Magnaporthales</taxon>
        <taxon>Magnaporthaceae</taxon>
        <taxon>Gaeumannomyces</taxon>
    </lineage>
</organism>
<reference evidence="8" key="3">
    <citation type="submission" date="2010-09" db="EMBL/GenBank/DDBJ databases">
        <title>Annotation of Gaeumannomyces graminis var. tritici R3-111a-1.</title>
        <authorList>
            <consortium name="The Broad Institute Genome Sequencing Platform"/>
            <person name="Ma L.-J."/>
            <person name="Dead R."/>
            <person name="Young S.K."/>
            <person name="Zeng Q."/>
            <person name="Gargeya S."/>
            <person name="Fitzgerald M."/>
            <person name="Haas B."/>
            <person name="Abouelleil A."/>
            <person name="Alvarado L."/>
            <person name="Arachchi H.M."/>
            <person name="Berlin A."/>
            <person name="Brown A."/>
            <person name="Chapman S.B."/>
            <person name="Chen Z."/>
            <person name="Dunbar C."/>
            <person name="Freedman E."/>
            <person name="Gearin G."/>
            <person name="Gellesch M."/>
            <person name="Goldberg J."/>
            <person name="Griggs A."/>
            <person name="Gujja S."/>
            <person name="Heiman D."/>
            <person name="Howarth C."/>
            <person name="Larson L."/>
            <person name="Lui A."/>
            <person name="MacDonald P.J.P."/>
            <person name="Mehta T."/>
            <person name="Montmayeur A."/>
            <person name="Murphy C."/>
            <person name="Neiman D."/>
            <person name="Pearson M."/>
            <person name="Priest M."/>
            <person name="Roberts A."/>
            <person name="Saif S."/>
            <person name="Shea T."/>
            <person name="Shenoy N."/>
            <person name="Sisk P."/>
            <person name="Stolte C."/>
            <person name="Sykes S."/>
            <person name="Yandava C."/>
            <person name="Wortman J."/>
            <person name="Nusbaum C."/>
            <person name="Birren B."/>
        </authorList>
    </citation>
    <scope>NUCLEOTIDE SEQUENCE</scope>
    <source>
        <strain evidence="8">R3-111a-1</strain>
    </source>
</reference>
<evidence type="ECO:0000256" key="4">
    <source>
        <dbReference type="ARBA" id="ARBA00023136"/>
    </source>
</evidence>
<feature type="transmembrane region" description="Helical" evidence="7">
    <location>
        <begin position="902"/>
        <end position="919"/>
    </location>
</feature>
<dbReference type="VEuPathDB" id="FungiDB:GGTG_10529"/>
<proteinExistence type="predicted"/>
<dbReference type="PANTHER" id="PTHR47685:SF1">
    <property type="entry name" value="MAGNESIUM TRANSPORT PROTEIN CORA"/>
    <property type="match status" value="1"/>
</dbReference>
<feature type="coiled-coil region" evidence="5">
    <location>
        <begin position="800"/>
        <end position="854"/>
    </location>
</feature>
<accession>J3PAK4</accession>
<feature type="region of interest" description="Disordered" evidence="6">
    <location>
        <begin position="137"/>
        <end position="161"/>
    </location>
</feature>
<keyword evidence="3 7" id="KW-1133">Transmembrane helix</keyword>
<feature type="compositionally biased region" description="Basic and acidic residues" evidence="6">
    <location>
        <begin position="139"/>
        <end position="149"/>
    </location>
</feature>
<dbReference type="InterPro" id="IPR045863">
    <property type="entry name" value="CorA_TM1_TM2"/>
</dbReference>
<dbReference type="HOGENOM" id="CLU_006096_1_0_1"/>
<feature type="region of interest" description="Disordered" evidence="6">
    <location>
        <begin position="1"/>
        <end position="33"/>
    </location>
</feature>
<comment type="subcellular location">
    <subcellularLocation>
        <location evidence="1">Membrane</location>
        <topology evidence="1">Multi-pass membrane protein</topology>
    </subcellularLocation>
</comment>
<feature type="region of interest" description="Disordered" evidence="6">
    <location>
        <begin position="362"/>
        <end position="389"/>
    </location>
</feature>